<dbReference type="KEGG" id="gps:C427_1584"/>
<accession>K7AKB4</accession>
<dbReference type="InterPro" id="IPR027417">
    <property type="entry name" value="P-loop_NTPase"/>
</dbReference>
<dbReference type="SUPFAM" id="SSF52540">
    <property type="entry name" value="P-loop containing nucleoside triphosphate hydrolases"/>
    <property type="match status" value="1"/>
</dbReference>
<dbReference type="eggNOG" id="COG3265">
    <property type="taxonomic scope" value="Bacteria"/>
</dbReference>
<name>K7AKB4_9ALTE</name>
<dbReference type="HOGENOM" id="CLU_2900120_0_0_6"/>
<protein>
    <recommendedName>
        <fullName evidence="3">Gluconokinase</fullName>
    </recommendedName>
</protein>
<keyword evidence="2" id="KW-1185">Reference proteome</keyword>
<sequence length="62" mass="6770">MQLIPDVSIKSKKVKPKLVIMMGVSGFGKSTVGEQLAQLLGYEFIEADDFYSVAAKQQTASF</sequence>
<dbReference type="EMBL" id="CP003837">
    <property type="protein sequence ID" value="AGH43693.1"/>
    <property type="molecule type" value="Genomic_DNA"/>
</dbReference>
<dbReference type="Proteomes" id="UP000011864">
    <property type="component" value="Chromosome"/>
</dbReference>
<gene>
    <name evidence="1" type="ORF">C427_1584</name>
</gene>
<dbReference type="Gene3D" id="3.40.50.300">
    <property type="entry name" value="P-loop containing nucleotide triphosphate hydrolases"/>
    <property type="match status" value="1"/>
</dbReference>
<dbReference type="OrthoDB" id="9795716at2"/>
<evidence type="ECO:0000313" key="2">
    <source>
        <dbReference type="Proteomes" id="UP000011864"/>
    </source>
</evidence>
<dbReference type="Pfam" id="PF13671">
    <property type="entry name" value="AAA_33"/>
    <property type="match status" value="1"/>
</dbReference>
<organism evidence="1 2">
    <name type="scientific">Paraglaciecola psychrophila 170</name>
    <dbReference type="NCBI Taxonomy" id="1129794"/>
    <lineage>
        <taxon>Bacteria</taxon>
        <taxon>Pseudomonadati</taxon>
        <taxon>Pseudomonadota</taxon>
        <taxon>Gammaproteobacteria</taxon>
        <taxon>Alteromonadales</taxon>
        <taxon>Alteromonadaceae</taxon>
        <taxon>Paraglaciecola</taxon>
    </lineage>
</organism>
<dbReference type="PATRIC" id="fig|1129794.4.peg.1569"/>
<dbReference type="RefSeq" id="WP_007634814.1">
    <property type="nucleotide sequence ID" value="NC_020514.1"/>
</dbReference>
<dbReference type="AlphaFoldDB" id="K7AKB4"/>
<evidence type="ECO:0008006" key="3">
    <source>
        <dbReference type="Google" id="ProtNLM"/>
    </source>
</evidence>
<proteinExistence type="predicted"/>
<dbReference type="STRING" id="1129794.C427_1584"/>
<reference evidence="1 2" key="1">
    <citation type="journal article" date="2013" name="Genome Announc.">
        <title>Complete Genome Sequence of Glaciecola psychrophila Strain 170T.</title>
        <authorList>
            <person name="Yin J."/>
            <person name="Chen J."/>
            <person name="Liu G."/>
            <person name="Yu Y."/>
            <person name="Song L."/>
            <person name="Wang X."/>
            <person name="Qu X."/>
        </authorList>
    </citation>
    <scope>NUCLEOTIDE SEQUENCE [LARGE SCALE GENOMIC DNA]</scope>
    <source>
        <strain evidence="1 2">170</strain>
    </source>
</reference>
<evidence type="ECO:0000313" key="1">
    <source>
        <dbReference type="EMBL" id="AGH43693.1"/>
    </source>
</evidence>